<keyword evidence="3" id="KW-1185">Reference proteome</keyword>
<evidence type="ECO:0000313" key="2">
    <source>
        <dbReference type="EMBL" id="CAG2232496.1"/>
    </source>
</evidence>
<reference evidence="2" key="1">
    <citation type="submission" date="2021-03" db="EMBL/GenBank/DDBJ databases">
        <authorList>
            <person name="Bekaert M."/>
        </authorList>
    </citation>
    <scope>NUCLEOTIDE SEQUENCE</scope>
</reference>
<name>A0A8S3TG66_MYTED</name>
<dbReference type="SUPFAM" id="SSF53335">
    <property type="entry name" value="S-adenosyl-L-methionine-dependent methyltransferases"/>
    <property type="match status" value="1"/>
</dbReference>
<dbReference type="Gene3D" id="3.40.50.150">
    <property type="entry name" value="Vaccinia Virus protein VP39"/>
    <property type="match status" value="1"/>
</dbReference>
<dbReference type="AlphaFoldDB" id="A0A8S3TG66"/>
<feature type="domain" description="Methyltransferase" evidence="1">
    <location>
        <begin position="68"/>
        <end position="113"/>
    </location>
</feature>
<dbReference type="Proteomes" id="UP000683360">
    <property type="component" value="Unassembled WGS sequence"/>
</dbReference>
<sequence length="187" mass="21580">MEKESRYETTVKRLIGHNLNAEEKVQLYNDWSPTFETNNKQFDYTGNSKCCEVVCKYFPKNIEHIVMLDVGAGTGLLAKELACKGFKIIDGLDPSSGMLKEAEKKNLYRNLFCTYFTSKPLLFSNPGGIICIVNRRSPFCESPDYVNKFFPLCDQLEQEGKWKKEEITTFNGFIENADRIIIVYRVR</sequence>
<dbReference type="InterPro" id="IPR041698">
    <property type="entry name" value="Methyltransf_25"/>
</dbReference>
<proteinExistence type="predicted"/>
<dbReference type="OrthoDB" id="6157704at2759"/>
<gene>
    <name evidence="2" type="ORF">MEDL_45215</name>
</gene>
<protein>
    <recommendedName>
        <fullName evidence="1">Methyltransferase domain-containing protein</fullName>
    </recommendedName>
</protein>
<evidence type="ECO:0000313" key="3">
    <source>
        <dbReference type="Proteomes" id="UP000683360"/>
    </source>
</evidence>
<organism evidence="2 3">
    <name type="scientific">Mytilus edulis</name>
    <name type="common">Blue mussel</name>
    <dbReference type="NCBI Taxonomy" id="6550"/>
    <lineage>
        <taxon>Eukaryota</taxon>
        <taxon>Metazoa</taxon>
        <taxon>Spiralia</taxon>
        <taxon>Lophotrochozoa</taxon>
        <taxon>Mollusca</taxon>
        <taxon>Bivalvia</taxon>
        <taxon>Autobranchia</taxon>
        <taxon>Pteriomorphia</taxon>
        <taxon>Mytilida</taxon>
        <taxon>Mytiloidea</taxon>
        <taxon>Mytilidae</taxon>
        <taxon>Mytilinae</taxon>
        <taxon>Mytilus</taxon>
    </lineage>
</organism>
<dbReference type="InterPro" id="IPR029063">
    <property type="entry name" value="SAM-dependent_MTases_sf"/>
</dbReference>
<dbReference type="Pfam" id="PF13649">
    <property type="entry name" value="Methyltransf_25"/>
    <property type="match status" value="1"/>
</dbReference>
<evidence type="ECO:0000259" key="1">
    <source>
        <dbReference type="Pfam" id="PF13649"/>
    </source>
</evidence>
<dbReference type="EMBL" id="CAJPWZ010002186">
    <property type="protein sequence ID" value="CAG2232496.1"/>
    <property type="molecule type" value="Genomic_DNA"/>
</dbReference>
<comment type="caution">
    <text evidence="2">The sequence shown here is derived from an EMBL/GenBank/DDBJ whole genome shotgun (WGS) entry which is preliminary data.</text>
</comment>
<dbReference type="CDD" id="cd02440">
    <property type="entry name" value="AdoMet_MTases"/>
    <property type="match status" value="1"/>
</dbReference>
<accession>A0A8S3TG66</accession>